<feature type="compositionally biased region" description="Polar residues" evidence="1">
    <location>
        <begin position="66"/>
        <end position="75"/>
    </location>
</feature>
<feature type="region of interest" description="Disordered" evidence="1">
    <location>
        <begin position="66"/>
        <end position="87"/>
    </location>
</feature>
<accession>A0A371H4W7</accession>
<evidence type="ECO:0000313" key="3">
    <source>
        <dbReference type="Proteomes" id="UP000257109"/>
    </source>
</evidence>
<evidence type="ECO:0000256" key="1">
    <source>
        <dbReference type="SAM" id="MobiDB-lite"/>
    </source>
</evidence>
<name>A0A371H4W7_MUCPR</name>
<keyword evidence="3" id="KW-1185">Reference proteome</keyword>
<comment type="caution">
    <text evidence="2">The sequence shown here is derived from an EMBL/GenBank/DDBJ whole genome shotgun (WGS) entry which is preliminary data.</text>
</comment>
<feature type="non-terminal residue" evidence="2">
    <location>
        <position position="1"/>
    </location>
</feature>
<dbReference type="Proteomes" id="UP000257109">
    <property type="component" value="Unassembled WGS sequence"/>
</dbReference>
<sequence>MKTYHPKQLILESVEDRVRTWSTFKDQAQMTPFSKVELKLSMIGELKFFLGLQINNHKMEFISIKPNMSGSTTNDAPLDPQSRPSFK</sequence>
<dbReference type="OrthoDB" id="1434209at2759"/>
<dbReference type="EMBL" id="QJKJ01003581">
    <property type="protein sequence ID" value="RDX97713.1"/>
    <property type="molecule type" value="Genomic_DNA"/>
</dbReference>
<organism evidence="2 3">
    <name type="scientific">Mucuna pruriens</name>
    <name type="common">Velvet bean</name>
    <name type="synonym">Dolichos pruriens</name>
    <dbReference type="NCBI Taxonomy" id="157652"/>
    <lineage>
        <taxon>Eukaryota</taxon>
        <taxon>Viridiplantae</taxon>
        <taxon>Streptophyta</taxon>
        <taxon>Embryophyta</taxon>
        <taxon>Tracheophyta</taxon>
        <taxon>Spermatophyta</taxon>
        <taxon>Magnoliopsida</taxon>
        <taxon>eudicotyledons</taxon>
        <taxon>Gunneridae</taxon>
        <taxon>Pentapetalae</taxon>
        <taxon>rosids</taxon>
        <taxon>fabids</taxon>
        <taxon>Fabales</taxon>
        <taxon>Fabaceae</taxon>
        <taxon>Papilionoideae</taxon>
        <taxon>50 kb inversion clade</taxon>
        <taxon>NPAAA clade</taxon>
        <taxon>indigoferoid/millettioid clade</taxon>
        <taxon>Phaseoleae</taxon>
        <taxon>Mucuna</taxon>
    </lineage>
</organism>
<reference evidence="2" key="1">
    <citation type="submission" date="2018-05" db="EMBL/GenBank/DDBJ databases">
        <title>Draft genome of Mucuna pruriens seed.</title>
        <authorList>
            <person name="Nnadi N.E."/>
            <person name="Vos R."/>
            <person name="Hasami M.H."/>
            <person name="Devisetty U.K."/>
            <person name="Aguiy J.C."/>
        </authorList>
    </citation>
    <scope>NUCLEOTIDE SEQUENCE [LARGE SCALE GENOMIC DNA]</scope>
    <source>
        <strain evidence="2">JCA_2017</strain>
    </source>
</reference>
<protein>
    <submittedName>
        <fullName evidence="2">Uncharacterized protein</fullName>
    </submittedName>
</protein>
<evidence type="ECO:0000313" key="2">
    <source>
        <dbReference type="EMBL" id="RDX97713.1"/>
    </source>
</evidence>
<dbReference type="AlphaFoldDB" id="A0A371H4W7"/>
<gene>
    <name evidence="2" type="ORF">CR513_19464</name>
</gene>
<proteinExistence type="predicted"/>